<keyword evidence="4" id="KW-1185">Reference proteome</keyword>
<proteinExistence type="predicted"/>
<organism evidence="2 3">
    <name type="scientific">Bacillus pacificus</name>
    <dbReference type="NCBI Taxonomy" id="2026187"/>
    <lineage>
        <taxon>Bacteria</taxon>
        <taxon>Bacillati</taxon>
        <taxon>Bacillota</taxon>
        <taxon>Bacilli</taxon>
        <taxon>Bacillales</taxon>
        <taxon>Bacillaceae</taxon>
        <taxon>Bacillus</taxon>
        <taxon>Bacillus cereus group</taxon>
    </lineage>
</organism>
<dbReference type="Proteomes" id="UP000464796">
    <property type="component" value="Chromosome"/>
</dbReference>
<dbReference type="EMBL" id="FWZB01000036">
    <property type="protein sequence ID" value="SME06922.1"/>
    <property type="molecule type" value="Genomic_DNA"/>
</dbReference>
<dbReference type="EMBL" id="CP041979">
    <property type="protein sequence ID" value="QHH92223.1"/>
    <property type="molecule type" value="Genomic_DNA"/>
</dbReference>
<sequence>MRRKGYFIINETKEMYNNEMIISDNILSNPSTLEELKEMVFNGEIEEVFISHYFDNQKSNLERKSLEDVRKDWDIEYHNNISLSDEPVSLEDFPNEYFFFVEMWGNENGNVILVLFMHH</sequence>
<protein>
    <submittedName>
        <fullName evidence="2">Uncharacterized protein</fullName>
    </submittedName>
</protein>
<accession>A0A1Y5ZTY1</accession>
<reference evidence="2" key="2">
    <citation type="submission" date="2017-04" db="EMBL/GenBank/DDBJ databases">
        <authorList>
            <person name="Afonso C.L."/>
            <person name="Miller P.J."/>
            <person name="Scott M.A."/>
            <person name="Spackman E."/>
            <person name="Goraichik I."/>
            <person name="Dimitrov K.M."/>
            <person name="Suarez D.L."/>
            <person name="Swayne D.E."/>
        </authorList>
    </citation>
    <scope>NUCLEOTIDE SEQUENCE [LARGE SCALE GENOMIC DNA]</scope>
    <source>
        <strain evidence="2">16-00191</strain>
    </source>
</reference>
<dbReference type="RefSeq" id="WP_001253106.1">
    <property type="nucleotide sequence ID" value="NZ_RQST01000004.1"/>
</dbReference>
<dbReference type="AlphaFoldDB" id="A0A3P1BLS4"/>
<evidence type="ECO:0000313" key="4">
    <source>
        <dbReference type="Proteomes" id="UP000464796"/>
    </source>
</evidence>
<name>A0A3P1BLS4_9BACI</name>
<dbReference type="Proteomes" id="UP000194499">
    <property type="component" value="Unassembled WGS sequence"/>
</dbReference>
<reference evidence="3" key="1">
    <citation type="submission" date="2017-04" db="EMBL/GenBank/DDBJ databases">
        <authorList>
            <person name="Criscuolo A."/>
        </authorList>
    </citation>
    <scope>NUCLEOTIDE SEQUENCE [LARGE SCALE GENOMIC DNA]</scope>
</reference>
<evidence type="ECO:0000313" key="2">
    <source>
        <dbReference type="EMBL" id="SME06922.1"/>
    </source>
</evidence>
<evidence type="ECO:0000313" key="3">
    <source>
        <dbReference type="Proteomes" id="UP000194499"/>
    </source>
</evidence>
<gene>
    <name evidence="2" type="ORF">BACERE00191_02983</name>
    <name evidence="1" type="ORF">FPL01_09310</name>
</gene>
<reference evidence="1 4" key="3">
    <citation type="submission" date="2019-07" db="EMBL/GenBank/DDBJ databases">
        <authorList>
            <person name="Yu W.S."/>
            <person name="Cheong H.-M."/>
            <person name="Choi Y."/>
            <person name="Hwang K.J."/>
            <person name="Jung K."/>
            <person name="Lee S."/>
            <person name="Choi C."/>
        </authorList>
    </citation>
    <scope>NUCLEOTIDE SEQUENCE [LARGE SCALE GENOMIC DNA]</scope>
    <source>
        <strain evidence="1 4">NCCP 15909</strain>
    </source>
</reference>
<evidence type="ECO:0000313" key="1">
    <source>
        <dbReference type="EMBL" id="QHH92223.1"/>
    </source>
</evidence>
<accession>A0A3P1BLS4</accession>